<dbReference type="EMBL" id="CP053564">
    <property type="protein sequence ID" value="QJY46003.1"/>
    <property type="molecule type" value="Genomic_DNA"/>
</dbReference>
<dbReference type="GO" id="GO:0016491">
    <property type="term" value="F:oxidoreductase activity"/>
    <property type="evidence" value="ECO:0007669"/>
    <property type="project" value="UniProtKB-KW"/>
</dbReference>
<dbReference type="InterPro" id="IPR023210">
    <property type="entry name" value="NADP_OxRdtase_dom"/>
</dbReference>
<dbReference type="PANTHER" id="PTHR43625">
    <property type="entry name" value="AFLATOXIN B1 ALDEHYDE REDUCTASE"/>
    <property type="match status" value="1"/>
</dbReference>
<feature type="domain" description="NADP-dependent oxidoreductase" evidence="2">
    <location>
        <begin position="15"/>
        <end position="277"/>
    </location>
</feature>
<dbReference type="Gene3D" id="3.20.20.100">
    <property type="entry name" value="NADP-dependent oxidoreductase domain"/>
    <property type="match status" value="1"/>
</dbReference>
<protein>
    <submittedName>
        <fullName evidence="3">Aldo/keto reductase</fullName>
    </submittedName>
</protein>
<dbReference type="InterPro" id="IPR036812">
    <property type="entry name" value="NAD(P)_OxRdtase_dom_sf"/>
</dbReference>
<gene>
    <name evidence="3" type="ORF">HOP40_09465</name>
</gene>
<sequence>MTSTFRIGDGPAVNRLGFGTMQLTGPGVWGPPADPDTAIAVLRRAAELGTDLFDTADSYGPEVAEDLLRRALHPYEGLTVATKAGLLRTGPGEWHPCGRPEYLRQQCEMSLRRLGVERIDLFQLHRIDPQVPADEQFGVLAALQAEGKVAAVGLSEVGVEEIERANRVVDVVTVQNRYNLVDRASDDVLRWCTEHGVGFLPWFPIASGRLAEPGGPVAEIAERIGATASQVALAWLLRRSSVMLPIPGTSSLAHVEENAAAAGIELDADSVEKLDAAA</sequence>
<accession>A0A6M6JFV6</accession>
<dbReference type="CDD" id="cd19088">
    <property type="entry name" value="AKR_AKR13B1"/>
    <property type="match status" value="1"/>
</dbReference>
<dbReference type="Pfam" id="PF00248">
    <property type="entry name" value="Aldo_ket_red"/>
    <property type="match status" value="1"/>
</dbReference>
<proteinExistence type="predicted"/>
<evidence type="ECO:0000256" key="1">
    <source>
        <dbReference type="ARBA" id="ARBA00023002"/>
    </source>
</evidence>
<organism evidence="3 4">
    <name type="scientific">Pseudonocardia broussonetiae</name>
    <dbReference type="NCBI Taxonomy" id="2736640"/>
    <lineage>
        <taxon>Bacteria</taxon>
        <taxon>Bacillati</taxon>
        <taxon>Actinomycetota</taxon>
        <taxon>Actinomycetes</taxon>
        <taxon>Pseudonocardiales</taxon>
        <taxon>Pseudonocardiaceae</taxon>
        <taxon>Pseudonocardia</taxon>
    </lineage>
</organism>
<dbReference type="Proteomes" id="UP000505377">
    <property type="component" value="Chromosome"/>
</dbReference>
<keyword evidence="1" id="KW-0560">Oxidoreductase</keyword>
<dbReference type="RefSeq" id="WP_172156768.1">
    <property type="nucleotide sequence ID" value="NZ_CP053564.1"/>
</dbReference>
<evidence type="ECO:0000259" key="2">
    <source>
        <dbReference type="Pfam" id="PF00248"/>
    </source>
</evidence>
<keyword evidence="4" id="KW-1185">Reference proteome</keyword>
<dbReference type="KEGG" id="pbro:HOP40_09465"/>
<evidence type="ECO:0000313" key="4">
    <source>
        <dbReference type="Proteomes" id="UP000505377"/>
    </source>
</evidence>
<dbReference type="GO" id="GO:0005737">
    <property type="term" value="C:cytoplasm"/>
    <property type="evidence" value="ECO:0007669"/>
    <property type="project" value="TreeGrafter"/>
</dbReference>
<dbReference type="PRINTS" id="PR00069">
    <property type="entry name" value="ALDKETRDTASE"/>
</dbReference>
<evidence type="ECO:0000313" key="3">
    <source>
        <dbReference type="EMBL" id="QJY46003.1"/>
    </source>
</evidence>
<dbReference type="InterPro" id="IPR020471">
    <property type="entry name" value="AKR"/>
</dbReference>
<dbReference type="AlphaFoldDB" id="A0A6M6JFV6"/>
<reference evidence="3 4" key="1">
    <citation type="submission" date="2020-05" db="EMBL/GenBank/DDBJ databases">
        <authorList>
            <person name="Mo P."/>
        </authorList>
    </citation>
    <scope>NUCLEOTIDE SEQUENCE [LARGE SCALE GENOMIC DNA]</scope>
    <source>
        <strain evidence="3 4">Gen01</strain>
    </source>
</reference>
<dbReference type="SUPFAM" id="SSF51430">
    <property type="entry name" value="NAD(P)-linked oxidoreductase"/>
    <property type="match status" value="1"/>
</dbReference>
<name>A0A6M6JFV6_9PSEU</name>
<dbReference type="PANTHER" id="PTHR43625:SF40">
    <property type="entry name" value="ALDO-KETO REDUCTASE YAKC [NADP(+)]"/>
    <property type="match status" value="1"/>
</dbReference>
<dbReference type="InterPro" id="IPR050791">
    <property type="entry name" value="Aldo-Keto_reductase"/>
</dbReference>